<reference evidence="1 2" key="1">
    <citation type="journal article" date="2012" name="PLoS Pathog.">
        <title>Comparative pathogenomics reveals horizontally acquired novel virulence genes in fungi infecting cereal hosts.</title>
        <authorList>
            <person name="Gardiner D.M."/>
            <person name="McDonald M.C."/>
            <person name="Covarelli L."/>
            <person name="Solomon P.S."/>
            <person name="Rusu A.G."/>
            <person name="Marshall M."/>
            <person name="Kazan K."/>
            <person name="Chakraborty S."/>
            <person name="McDonald B.A."/>
            <person name="Manners J.M."/>
        </authorList>
    </citation>
    <scope>NUCLEOTIDE SEQUENCE [LARGE SCALE GENOMIC DNA]</scope>
    <source>
        <strain evidence="1 2">CS3096</strain>
    </source>
</reference>
<sequence length="154" mass="17626">MSKNVFSVAIIPLLPLPSSTSQLHATKIFRTKEKHIQNLNRKTKSDLVSYLTKAKRDKIDNCEWQVVWIYCHGEGRTTSGAKSPNYIAYQKNSTGQCRTQLTVRNGGVTSFLSDNRDDITIEISWDDTVPLMKNVLKRYQEMFDVLVEKTPSEQ</sequence>
<dbReference type="Proteomes" id="UP000007978">
    <property type="component" value="Chromosome 2"/>
</dbReference>
<accession>K3V526</accession>
<comment type="caution">
    <text evidence="1">The sequence shown here is derived from an EMBL/GenBank/DDBJ whole genome shotgun (WGS) entry which is preliminary data.</text>
</comment>
<dbReference type="EMBL" id="AFNW01000608">
    <property type="protein sequence ID" value="EKJ68242.1"/>
    <property type="molecule type" value="Genomic_DNA"/>
</dbReference>
<dbReference type="HOGENOM" id="CLU_1704321_0_0_1"/>
<protein>
    <submittedName>
        <fullName evidence="1">Uncharacterized protein</fullName>
    </submittedName>
</protein>
<proteinExistence type="predicted"/>
<keyword evidence="2" id="KW-1185">Reference proteome</keyword>
<gene>
    <name evidence="1" type="ORF">FPSE_11581</name>
</gene>
<dbReference type="RefSeq" id="XP_009262973.1">
    <property type="nucleotide sequence ID" value="XM_009264698.1"/>
</dbReference>
<name>K3V526_FUSPC</name>
<evidence type="ECO:0000313" key="2">
    <source>
        <dbReference type="Proteomes" id="UP000007978"/>
    </source>
</evidence>
<evidence type="ECO:0000313" key="1">
    <source>
        <dbReference type="EMBL" id="EKJ68242.1"/>
    </source>
</evidence>
<dbReference type="GeneID" id="20370198"/>
<dbReference type="AlphaFoldDB" id="K3V526"/>
<dbReference type="eggNOG" id="ENOG502RKT2">
    <property type="taxonomic scope" value="Eukaryota"/>
</dbReference>
<organism evidence="1 2">
    <name type="scientific">Fusarium pseudograminearum (strain CS3096)</name>
    <name type="common">Wheat and barley crown-rot fungus</name>
    <dbReference type="NCBI Taxonomy" id="1028729"/>
    <lineage>
        <taxon>Eukaryota</taxon>
        <taxon>Fungi</taxon>
        <taxon>Dikarya</taxon>
        <taxon>Ascomycota</taxon>
        <taxon>Pezizomycotina</taxon>
        <taxon>Sordariomycetes</taxon>
        <taxon>Hypocreomycetidae</taxon>
        <taxon>Hypocreales</taxon>
        <taxon>Nectriaceae</taxon>
        <taxon>Fusarium</taxon>
    </lineage>
</organism>
<dbReference type="OrthoDB" id="5086167at2759"/>
<dbReference type="KEGG" id="fpu:FPSE_11581"/>